<proteinExistence type="inferred from homology"/>
<dbReference type="EMBL" id="CAADJD010000015">
    <property type="protein sequence ID" value="VFS61210.1"/>
    <property type="molecule type" value="Genomic_DNA"/>
</dbReference>
<feature type="domain" description="Flagellin N-terminal" evidence="5">
    <location>
        <begin position="9"/>
        <end position="46"/>
    </location>
</feature>
<dbReference type="Proteomes" id="UP000401081">
    <property type="component" value="Unassembled WGS sequence"/>
</dbReference>
<evidence type="ECO:0000259" key="5">
    <source>
        <dbReference type="Pfam" id="PF00669"/>
    </source>
</evidence>
<sequence>MLQLCCRLREGAFDEVSNIMYRMKDLATQAANDTNTSKDRTAINSGVGRTEL</sequence>
<evidence type="ECO:0000256" key="4">
    <source>
        <dbReference type="SAM" id="MobiDB-lite"/>
    </source>
</evidence>
<dbReference type="InterPro" id="IPR001029">
    <property type="entry name" value="Flagellin_N"/>
</dbReference>
<organism evidence="6 7">
    <name type="scientific">Kluyvera cryocrescens</name>
    <name type="common">Kluyvera citrophila</name>
    <dbReference type="NCBI Taxonomy" id="580"/>
    <lineage>
        <taxon>Bacteria</taxon>
        <taxon>Pseudomonadati</taxon>
        <taxon>Pseudomonadota</taxon>
        <taxon>Gammaproteobacteria</taxon>
        <taxon>Enterobacterales</taxon>
        <taxon>Enterobacteriaceae</taxon>
        <taxon>Kluyvera</taxon>
    </lineage>
</organism>
<evidence type="ECO:0000256" key="3">
    <source>
        <dbReference type="ARBA" id="ARBA00023143"/>
    </source>
</evidence>
<evidence type="ECO:0000256" key="2">
    <source>
        <dbReference type="ARBA" id="ARBA00005709"/>
    </source>
</evidence>
<dbReference type="GO" id="GO:0009288">
    <property type="term" value="C:bacterial-type flagellum"/>
    <property type="evidence" value="ECO:0007669"/>
    <property type="project" value="UniProtKB-SubCell"/>
</dbReference>
<comment type="similarity">
    <text evidence="2">Belongs to the bacterial flagellin family.</text>
</comment>
<evidence type="ECO:0000313" key="7">
    <source>
        <dbReference type="Proteomes" id="UP000401081"/>
    </source>
</evidence>
<evidence type="ECO:0000313" key="6">
    <source>
        <dbReference type="EMBL" id="VFS61210.1"/>
    </source>
</evidence>
<dbReference type="GO" id="GO:0005198">
    <property type="term" value="F:structural molecule activity"/>
    <property type="evidence" value="ECO:0007669"/>
    <property type="project" value="InterPro"/>
</dbReference>
<accession>A0A485AKF9</accession>
<protein>
    <submittedName>
        <fullName evidence="6">Flagellin</fullName>
    </submittedName>
</protein>
<keyword evidence="6" id="KW-0969">Cilium</keyword>
<comment type="subcellular location">
    <subcellularLocation>
        <location evidence="1">Bacterial flagellum</location>
    </subcellularLocation>
</comment>
<keyword evidence="7" id="KW-1185">Reference proteome</keyword>
<reference evidence="6 7" key="1">
    <citation type="submission" date="2019-03" db="EMBL/GenBank/DDBJ databases">
        <authorList>
            <consortium name="Pathogen Informatics"/>
        </authorList>
    </citation>
    <scope>NUCLEOTIDE SEQUENCE [LARGE SCALE GENOMIC DNA]</scope>
    <source>
        <strain evidence="6 7">NCTC12993</strain>
    </source>
</reference>
<name>A0A485AKF9_KLUCR</name>
<gene>
    <name evidence="6" type="primary">hag</name>
    <name evidence="6" type="ORF">NCTC12993_01820</name>
</gene>
<evidence type="ECO:0000256" key="1">
    <source>
        <dbReference type="ARBA" id="ARBA00004365"/>
    </source>
</evidence>
<feature type="region of interest" description="Disordered" evidence="4">
    <location>
        <begin position="31"/>
        <end position="52"/>
    </location>
</feature>
<keyword evidence="6" id="KW-0282">Flagellum</keyword>
<keyword evidence="3" id="KW-0975">Bacterial flagellum</keyword>
<dbReference type="AlphaFoldDB" id="A0A485AKF9"/>
<keyword evidence="6" id="KW-0966">Cell projection</keyword>
<dbReference type="Pfam" id="PF00669">
    <property type="entry name" value="Flagellin_N"/>
    <property type="match status" value="1"/>
</dbReference>
<dbReference type="SUPFAM" id="SSF64518">
    <property type="entry name" value="Phase 1 flagellin"/>
    <property type="match status" value="1"/>
</dbReference>
<dbReference type="Gene3D" id="1.20.1330.10">
    <property type="entry name" value="f41 fragment of flagellin, N-terminal domain"/>
    <property type="match status" value="1"/>
</dbReference>